<protein>
    <recommendedName>
        <fullName evidence="4">Protein translation factor SUI1 homolog</fullName>
    </recommendedName>
</protein>
<dbReference type="InterPro" id="IPR005872">
    <property type="entry name" value="SUI1_arc_bac"/>
</dbReference>
<proteinExistence type="inferred from homology"/>
<dbReference type="GO" id="GO:0001731">
    <property type="term" value="P:formation of translation preinitiation complex"/>
    <property type="evidence" value="ECO:0007669"/>
    <property type="project" value="UniProtKB-UniRule"/>
</dbReference>
<evidence type="ECO:0000256" key="2">
    <source>
        <dbReference type="ARBA" id="ARBA00022845"/>
    </source>
</evidence>
<gene>
    <name evidence="6" type="primary">SUI1</name>
</gene>
<evidence type="ECO:0000256" key="1">
    <source>
        <dbReference type="ARBA" id="ARBA00005422"/>
    </source>
</evidence>
<dbReference type="PANTHER" id="PTHR12789">
    <property type="entry name" value="DENSITY-REGULATED PROTEIN HOMOLOG"/>
    <property type="match status" value="1"/>
</dbReference>
<dbReference type="InterPro" id="IPR050318">
    <property type="entry name" value="DENR/SUI1_TIF"/>
</dbReference>
<evidence type="ECO:0000256" key="4">
    <source>
        <dbReference type="PIRNR" id="PIRNR037511"/>
    </source>
</evidence>
<dbReference type="SUPFAM" id="SSF55159">
    <property type="entry name" value="eIF1-like"/>
    <property type="match status" value="1"/>
</dbReference>
<dbReference type="GO" id="GO:0003729">
    <property type="term" value="F:mRNA binding"/>
    <property type="evidence" value="ECO:0007669"/>
    <property type="project" value="TreeGrafter"/>
</dbReference>
<keyword evidence="6" id="KW-0396">Initiation factor</keyword>
<dbReference type="CDD" id="cd11567">
    <property type="entry name" value="YciH_like"/>
    <property type="match status" value="1"/>
</dbReference>
<dbReference type="AlphaFoldDB" id="A0A075G713"/>
<name>A0A075G713_9ARCH</name>
<dbReference type="GO" id="GO:0006417">
    <property type="term" value="P:regulation of translation"/>
    <property type="evidence" value="ECO:0007669"/>
    <property type="project" value="UniProtKB-KW"/>
</dbReference>
<keyword evidence="2 4" id="KW-0810">Translation regulation</keyword>
<reference evidence="6" key="1">
    <citation type="journal article" date="2014" name="Genome Biol. Evol.">
        <title>Pangenome evidence for extensive interdomain horizontal transfer affecting lineage core and shell genes in uncultured planktonic thaumarchaeota and euryarchaeota.</title>
        <authorList>
            <person name="Deschamps P."/>
            <person name="Zivanovic Y."/>
            <person name="Moreira D."/>
            <person name="Rodriguez-Valera F."/>
            <person name="Lopez-Garcia P."/>
        </authorList>
    </citation>
    <scope>NUCLEOTIDE SEQUENCE</scope>
</reference>
<dbReference type="InterPro" id="IPR001950">
    <property type="entry name" value="SUI1"/>
</dbReference>
<dbReference type="GO" id="GO:0002188">
    <property type="term" value="P:translation reinitiation"/>
    <property type="evidence" value="ECO:0007669"/>
    <property type="project" value="UniProtKB-UniRule"/>
</dbReference>
<dbReference type="GO" id="GO:0003743">
    <property type="term" value="F:translation initiation factor activity"/>
    <property type="evidence" value="ECO:0007669"/>
    <property type="project" value="UniProtKB-UniRule"/>
</dbReference>
<accession>A0A075G713</accession>
<dbReference type="InterPro" id="IPR036877">
    <property type="entry name" value="SUI1_dom_sf"/>
</dbReference>
<dbReference type="PROSITE" id="PS50296">
    <property type="entry name" value="SUI1"/>
    <property type="match status" value="1"/>
</dbReference>
<sequence>MIGGKIMDVCNKCGLPMDLCVCQELEKEDSRIIVRLEMRRFRKPTTIIEGLASKSTDVSEIAKKLKNTLACGGSGKGKLVILQGDHRDVLKAHLVNLGFSETSIEVQ</sequence>
<dbReference type="PANTHER" id="PTHR12789:SF0">
    <property type="entry name" value="DENSITY-REGULATED PROTEIN"/>
    <property type="match status" value="1"/>
</dbReference>
<evidence type="ECO:0000259" key="5">
    <source>
        <dbReference type="PROSITE" id="PS50296"/>
    </source>
</evidence>
<dbReference type="NCBIfam" id="NF002096">
    <property type="entry name" value="PRK00939.1"/>
    <property type="match status" value="1"/>
</dbReference>
<evidence type="ECO:0000313" key="6">
    <source>
        <dbReference type="EMBL" id="AIE99393.1"/>
    </source>
</evidence>
<dbReference type="Gene3D" id="3.30.780.10">
    <property type="entry name" value="SUI1-like domain"/>
    <property type="match status" value="1"/>
</dbReference>
<dbReference type="Pfam" id="PF01253">
    <property type="entry name" value="SUI1"/>
    <property type="match status" value="1"/>
</dbReference>
<feature type="domain" description="SUI1" evidence="5">
    <location>
        <begin position="32"/>
        <end position="98"/>
    </location>
</feature>
<dbReference type="EMBL" id="KF900562">
    <property type="protein sequence ID" value="AIE99393.1"/>
    <property type="molecule type" value="Genomic_DNA"/>
</dbReference>
<evidence type="ECO:0000256" key="3">
    <source>
        <dbReference type="ARBA" id="ARBA00022917"/>
    </source>
</evidence>
<keyword evidence="3 4" id="KW-0648">Protein biosynthesis</keyword>
<comment type="similarity">
    <text evidence="1 4">Belongs to the SUI1 family.</text>
</comment>
<organism evidence="6">
    <name type="scientific">uncultured marine thaumarchaeote KM3_10_C07</name>
    <dbReference type="NCBI Taxonomy" id="1455986"/>
    <lineage>
        <taxon>Archaea</taxon>
        <taxon>Nitrososphaerota</taxon>
        <taxon>environmental samples</taxon>
    </lineage>
</organism>
<dbReference type="PIRSF" id="PIRSF037511">
    <property type="entry name" value="Transl_init_SUI1_pro"/>
    <property type="match status" value="1"/>
</dbReference>